<name>A0ABT9WP58_9BACI</name>
<keyword evidence="2" id="KW-1185">Reference proteome</keyword>
<dbReference type="Proteomes" id="UP001223586">
    <property type="component" value="Unassembled WGS sequence"/>
</dbReference>
<proteinExistence type="predicted"/>
<evidence type="ECO:0000313" key="1">
    <source>
        <dbReference type="EMBL" id="MDQ0174737.1"/>
    </source>
</evidence>
<evidence type="ECO:0000313" key="2">
    <source>
        <dbReference type="Proteomes" id="UP001223586"/>
    </source>
</evidence>
<comment type="caution">
    <text evidence="1">The sequence shown here is derived from an EMBL/GenBank/DDBJ whole genome shotgun (WGS) entry which is preliminary data.</text>
</comment>
<dbReference type="EMBL" id="JAUSTT010000002">
    <property type="protein sequence ID" value="MDQ0174737.1"/>
    <property type="molecule type" value="Genomic_DNA"/>
</dbReference>
<protein>
    <submittedName>
        <fullName evidence="1">Uncharacterized protein</fullName>
    </submittedName>
</protein>
<accession>A0ABT9WP58</accession>
<gene>
    <name evidence="1" type="ORF">J2S08_000570</name>
</gene>
<reference evidence="1 2" key="1">
    <citation type="submission" date="2023-07" db="EMBL/GenBank/DDBJ databases">
        <title>Genomic Encyclopedia of Type Strains, Phase IV (KMG-IV): sequencing the most valuable type-strain genomes for metagenomic binning, comparative biology and taxonomic classification.</title>
        <authorList>
            <person name="Goeker M."/>
        </authorList>
    </citation>
    <scope>NUCLEOTIDE SEQUENCE [LARGE SCALE GENOMIC DNA]</scope>
    <source>
        <strain evidence="1 2">DSM 23837</strain>
    </source>
</reference>
<organism evidence="1 2">
    <name type="scientific">Bacillus chungangensis</name>
    <dbReference type="NCBI Taxonomy" id="587633"/>
    <lineage>
        <taxon>Bacteria</taxon>
        <taxon>Bacillati</taxon>
        <taxon>Bacillota</taxon>
        <taxon>Bacilli</taxon>
        <taxon>Bacillales</taxon>
        <taxon>Bacillaceae</taxon>
        <taxon>Bacillus</taxon>
    </lineage>
</organism>
<dbReference type="RefSeq" id="WP_307226451.1">
    <property type="nucleotide sequence ID" value="NZ_JAUSTT010000002.1"/>
</dbReference>
<sequence>MSDWFGPTGQGKLLESTSHEEKVLFFFEDVGHKGVATGRCDLSLCSTSYQWGMRKKPH</sequence>